<dbReference type="InterPro" id="IPR024432">
    <property type="entry name" value="Put_RecE_PDDEXK-like_dom"/>
</dbReference>
<name>A0A2J5PI74_9ENTR</name>
<evidence type="ECO:0000313" key="2">
    <source>
        <dbReference type="EMBL" id="PLO65747.1"/>
    </source>
</evidence>
<dbReference type="EMBL" id="PIDR01000831">
    <property type="protein sequence ID" value="PLO65747.1"/>
    <property type="molecule type" value="Genomic_DNA"/>
</dbReference>
<accession>A0A2J5PI74</accession>
<gene>
    <name evidence="2" type="ORF">CWN49_22570</name>
</gene>
<proteinExistence type="predicted"/>
<sequence>MNPGIYFDISNEDYHAGDGVSKSQLDMVAKNPALLKWVKAAPEDEEKKSALDMGTALHCLLLEPEEFDKRFIKEPKVDLRTTMGKATLAAFKDSIKGSNMTPIPDEDWRKLGLMHKSAMAHPAARWMLEAPGYCEASMYWNDDETGELCRIRPDKWLNEHNVIVDVKKVADMERFARHIEEFRYHVQNAMYCEGAQKVTGEVHGFFFLAVSESIDCGRYPVRVFELDAPDVDTGMVLFRRDLNTYHQCRLSDEWGGVEIIKRPEWARKQDLYV</sequence>
<evidence type="ECO:0000259" key="1">
    <source>
        <dbReference type="Pfam" id="PF12684"/>
    </source>
</evidence>
<reference evidence="2 3" key="2">
    <citation type="submission" date="2018-01" db="EMBL/GenBank/DDBJ databases">
        <title>Genomic study of Klebsiella pneumoniae.</title>
        <authorList>
            <person name="Yang Y."/>
            <person name="Bicalho R."/>
        </authorList>
    </citation>
    <scope>NUCLEOTIDE SEQUENCE [LARGE SCALE GENOMIC DNA]</scope>
    <source>
        <strain evidence="2 3">A10</strain>
    </source>
</reference>
<dbReference type="Proteomes" id="UP000234667">
    <property type="component" value="Unassembled WGS sequence"/>
</dbReference>
<reference evidence="2 3" key="1">
    <citation type="submission" date="2017-11" db="EMBL/GenBank/DDBJ databases">
        <authorList>
            <person name="Han C.G."/>
        </authorList>
    </citation>
    <scope>NUCLEOTIDE SEQUENCE [LARGE SCALE GENOMIC DNA]</scope>
    <source>
        <strain evidence="2 3">A10</strain>
    </source>
</reference>
<organism evidence="2 3">
    <name type="scientific">Klebsiella michiganensis</name>
    <dbReference type="NCBI Taxonomy" id="1134687"/>
    <lineage>
        <taxon>Bacteria</taxon>
        <taxon>Pseudomonadati</taxon>
        <taxon>Pseudomonadota</taxon>
        <taxon>Gammaproteobacteria</taxon>
        <taxon>Enterobacterales</taxon>
        <taxon>Enterobacteriaceae</taxon>
        <taxon>Klebsiella/Raoultella group</taxon>
        <taxon>Klebsiella</taxon>
    </lineage>
</organism>
<comment type="caution">
    <text evidence="2">The sequence shown here is derived from an EMBL/GenBank/DDBJ whole genome shotgun (WGS) entry which is preliminary data.</text>
</comment>
<dbReference type="Gene3D" id="3.90.320.10">
    <property type="match status" value="1"/>
</dbReference>
<dbReference type="InterPro" id="IPR011604">
    <property type="entry name" value="PDDEXK-like_dom_sf"/>
</dbReference>
<dbReference type="AlphaFoldDB" id="A0A2J5PI74"/>
<dbReference type="Pfam" id="PF12684">
    <property type="entry name" value="DUF3799"/>
    <property type="match status" value="1"/>
</dbReference>
<evidence type="ECO:0000313" key="3">
    <source>
        <dbReference type="Proteomes" id="UP000234667"/>
    </source>
</evidence>
<protein>
    <submittedName>
        <fullName evidence="2">Exodeoxyribonuclease VIII</fullName>
    </submittedName>
</protein>
<feature type="domain" description="Putative exodeoxyribonuclease 8 PDDEXK-like" evidence="1">
    <location>
        <begin position="38"/>
        <end position="254"/>
    </location>
</feature>